<keyword evidence="2" id="KW-0808">Transferase</keyword>
<evidence type="ECO:0000256" key="1">
    <source>
        <dbReference type="SAM" id="MobiDB-lite"/>
    </source>
</evidence>
<gene>
    <name evidence="2" type="ORF">STAS_28025</name>
</gene>
<evidence type="ECO:0000313" key="2">
    <source>
        <dbReference type="EMBL" id="GER50702.1"/>
    </source>
</evidence>
<name>A0A5A7R047_STRAF</name>
<dbReference type="AlphaFoldDB" id="A0A5A7R047"/>
<dbReference type="Proteomes" id="UP000325081">
    <property type="component" value="Unassembled WGS sequence"/>
</dbReference>
<evidence type="ECO:0000313" key="3">
    <source>
        <dbReference type="Proteomes" id="UP000325081"/>
    </source>
</evidence>
<accession>A0A5A7R047</accession>
<keyword evidence="2" id="KW-0418">Kinase</keyword>
<organism evidence="2 3">
    <name type="scientific">Striga asiatica</name>
    <name type="common">Asiatic witchweed</name>
    <name type="synonym">Buchnera asiatica</name>
    <dbReference type="NCBI Taxonomy" id="4170"/>
    <lineage>
        <taxon>Eukaryota</taxon>
        <taxon>Viridiplantae</taxon>
        <taxon>Streptophyta</taxon>
        <taxon>Embryophyta</taxon>
        <taxon>Tracheophyta</taxon>
        <taxon>Spermatophyta</taxon>
        <taxon>Magnoliopsida</taxon>
        <taxon>eudicotyledons</taxon>
        <taxon>Gunneridae</taxon>
        <taxon>Pentapetalae</taxon>
        <taxon>asterids</taxon>
        <taxon>lamiids</taxon>
        <taxon>Lamiales</taxon>
        <taxon>Orobanchaceae</taxon>
        <taxon>Buchnereae</taxon>
        <taxon>Striga</taxon>
    </lineage>
</organism>
<keyword evidence="3" id="KW-1185">Reference proteome</keyword>
<dbReference type="EMBL" id="BKCP01009403">
    <property type="protein sequence ID" value="GER50702.1"/>
    <property type="molecule type" value="Genomic_DNA"/>
</dbReference>
<proteinExistence type="predicted"/>
<dbReference type="GO" id="GO:0016301">
    <property type="term" value="F:kinase activity"/>
    <property type="evidence" value="ECO:0007669"/>
    <property type="project" value="UniProtKB-KW"/>
</dbReference>
<protein>
    <submittedName>
        <fullName evidence="2">Mitogen-activated protein kinase CPK1</fullName>
    </submittedName>
</protein>
<reference evidence="3" key="1">
    <citation type="journal article" date="2019" name="Curr. Biol.">
        <title>Genome Sequence of Striga asiatica Provides Insight into the Evolution of Plant Parasitism.</title>
        <authorList>
            <person name="Yoshida S."/>
            <person name="Kim S."/>
            <person name="Wafula E.K."/>
            <person name="Tanskanen J."/>
            <person name="Kim Y.M."/>
            <person name="Honaas L."/>
            <person name="Yang Z."/>
            <person name="Spallek T."/>
            <person name="Conn C.E."/>
            <person name="Ichihashi Y."/>
            <person name="Cheong K."/>
            <person name="Cui S."/>
            <person name="Der J.P."/>
            <person name="Gundlach H."/>
            <person name="Jiao Y."/>
            <person name="Hori C."/>
            <person name="Ishida J.K."/>
            <person name="Kasahara H."/>
            <person name="Kiba T."/>
            <person name="Kim M.S."/>
            <person name="Koo N."/>
            <person name="Laohavisit A."/>
            <person name="Lee Y.H."/>
            <person name="Lumba S."/>
            <person name="McCourt P."/>
            <person name="Mortimer J.C."/>
            <person name="Mutuku J.M."/>
            <person name="Nomura T."/>
            <person name="Sasaki-Sekimoto Y."/>
            <person name="Seto Y."/>
            <person name="Wang Y."/>
            <person name="Wakatake T."/>
            <person name="Sakakibara H."/>
            <person name="Demura T."/>
            <person name="Yamaguchi S."/>
            <person name="Yoneyama K."/>
            <person name="Manabe R.I."/>
            <person name="Nelson D.C."/>
            <person name="Schulman A.H."/>
            <person name="Timko M.P."/>
            <person name="dePamphilis C.W."/>
            <person name="Choi D."/>
            <person name="Shirasu K."/>
        </authorList>
    </citation>
    <scope>NUCLEOTIDE SEQUENCE [LARGE SCALE GENOMIC DNA]</scope>
    <source>
        <strain evidence="3">cv. UVA1</strain>
    </source>
</reference>
<sequence length="120" mass="12939">MLVVTSLDQSPTPYPAATSQTPSINVYGLSRRKSEPPPAGSSAGKFALEIQITAVFEGHEMYLGISSRNHPVDPWPVLDFLRDTAFGRDAVYDDSGDMVGDGGGRQWRVLWWTAGGSVVA</sequence>
<comment type="caution">
    <text evidence="2">The sequence shown here is derived from an EMBL/GenBank/DDBJ whole genome shotgun (WGS) entry which is preliminary data.</text>
</comment>
<feature type="non-terminal residue" evidence="2">
    <location>
        <position position="120"/>
    </location>
</feature>
<feature type="region of interest" description="Disordered" evidence="1">
    <location>
        <begin position="1"/>
        <end position="20"/>
    </location>
</feature>